<evidence type="ECO:0000256" key="2">
    <source>
        <dbReference type="ARBA" id="ARBA00023306"/>
    </source>
</evidence>
<dbReference type="AlphaFoldDB" id="A0A8X8CTY2"/>
<reference evidence="4" key="1">
    <citation type="journal article" date="2020" name="bioRxiv">
        <title>Hybrid origin of Populus tomentosa Carr. identified through genome sequencing and phylogenomic analysis.</title>
        <authorList>
            <person name="An X."/>
            <person name="Gao K."/>
            <person name="Chen Z."/>
            <person name="Li J."/>
            <person name="Yang X."/>
            <person name="Yang X."/>
            <person name="Zhou J."/>
            <person name="Guo T."/>
            <person name="Zhao T."/>
            <person name="Huang S."/>
            <person name="Miao D."/>
            <person name="Khan W.U."/>
            <person name="Rao P."/>
            <person name="Ye M."/>
            <person name="Lei B."/>
            <person name="Liao W."/>
            <person name="Wang J."/>
            <person name="Ji L."/>
            <person name="Li Y."/>
            <person name="Guo B."/>
            <person name="Mustafa N.S."/>
            <person name="Li S."/>
            <person name="Yun Q."/>
            <person name="Keller S.R."/>
            <person name="Mao J."/>
            <person name="Zhang R."/>
            <person name="Strauss S.H."/>
        </authorList>
    </citation>
    <scope>NUCLEOTIDE SEQUENCE</scope>
    <source>
        <strain evidence="4">GM15</strain>
        <tissue evidence="4">Leaf</tissue>
    </source>
</reference>
<comment type="caution">
    <text evidence="4">The sequence shown here is derived from an EMBL/GenBank/DDBJ whole genome shotgun (WGS) entry which is preliminary data.</text>
</comment>
<accession>A0A8X8CTY2</accession>
<dbReference type="OrthoDB" id="379794at2759"/>
<gene>
    <name evidence="4" type="ORF">POTOM_030231</name>
</gene>
<evidence type="ECO:0000259" key="3">
    <source>
        <dbReference type="Pfam" id="PF09759"/>
    </source>
</evidence>
<dbReference type="Pfam" id="PF09759">
    <property type="entry name" value="Atx10homo_assoc"/>
    <property type="match status" value="1"/>
</dbReference>
<dbReference type="GO" id="GO:0051301">
    <property type="term" value="P:cell division"/>
    <property type="evidence" value="ECO:0007669"/>
    <property type="project" value="UniProtKB-KW"/>
</dbReference>
<organism evidence="4 5">
    <name type="scientific">Populus tomentosa</name>
    <name type="common">Chinese white poplar</name>
    <dbReference type="NCBI Taxonomy" id="118781"/>
    <lineage>
        <taxon>Eukaryota</taxon>
        <taxon>Viridiplantae</taxon>
        <taxon>Streptophyta</taxon>
        <taxon>Embryophyta</taxon>
        <taxon>Tracheophyta</taxon>
        <taxon>Spermatophyta</taxon>
        <taxon>Magnoliopsida</taxon>
        <taxon>eudicotyledons</taxon>
        <taxon>Gunneridae</taxon>
        <taxon>Pentapetalae</taxon>
        <taxon>rosids</taxon>
        <taxon>fabids</taxon>
        <taxon>Malpighiales</taxon>
        <taxon>Salicaceae</taxon>
        <taxon>Saliceae</taxon>
        <taxon>Populus</taxon>
    </lineage>
</organism>
<evidence type="ECO:0000313" key="5">
    <source>
        <dbReference type="Proteomes" id="UP000886885"/>
    </source>
</evidence>
<evidence type="ECO:0000256" key="1">
    <source>
        <dbReference type="ARBA" id="ARBA00022618"/>
    </source>
</evidence>
<keyword evidence="2" id="KW-0131">Cell cycle</keyword>
<dbReference type="InterPro" id="IPR019156">
    <property type="entry name" value="Ataxin-10_domain"/>
</dbReference>
<dbReference type="Proteomes" id="UP000886885">
    <property type="component" value="Chromosome 8A"/>
</dbReference>
<evidence type="ECO:0000313" key="4">
    <source>
        <dbReference type="EMBL" id="KAG6766162.1"/>
    </source>
</evidence>
<feature type="domain" description="Ataxin-10" evidence="3">
    <location>
        <begin position="171"/>
        <end position="260"/>
    </location>
</feature>
<protein>
    <recommendedName>
        <fullName evidence="3">Ataxin-10 domain-containing protein</fullName>
    </recommendedName>
</protein>
<proteinExistence type="predicted"/>
<sequence length="266" mass="29708">MIIYASCVGSRELVSQLCGDPGLPTVTEIIRTASSVDFGEDWLKLLLSRICLEDVHLPRLLSRLYEILNERLKEITILNHLALCIFGIFNKSVEAIEFGSRGESGLPTGSAVIGDLVDVVDTLFSSGLLDLLLCLLRELGPPAKIRKALRQADNQEATTSYFTELCPYKGFRRDLVAVIGNCAHRRKHVQDDIRQENGMLLMLQQCVPDEDSPFLRKWEEPILEGNSENQQGVAELELQGSVDMPELAGLVLRVEMDQNTRRAKLC</sequence>
<dbReference type="GO" id="GO:0005829">
    <property type="term" value="C:cytosol"/>
    <property type="evidence" value="ECO:0007669"/>
    <property type="project" value="TreeGrafter"/>
</dbReference>
<dbReference type="PANTHER" id="PTHR13255">
    <property type="entry name" value="ATAXIN-10"/>
    <property type="match status" value="1"/>
</dbReference>
<dbReference type="PANTHER" id="PTHR13255:SF0">
    <property type="entry name" value="ATAXIN-10"/>
    <property type="match status" value="1"/>
</dbReference>
<name>A0A8X8CTY2_POPTO</name>
<dbReference type="InterPro" id="IPR051374">
    <property type="entry name" value="Ataxin-10/CTR86_families"/>
</dbReference>
<keyword evidence="5" id="KW-1185">Reference proteome</keyword>
<keyword evidence="1" id="KW-0132">Cell division</keyword>
<dbReference type="EMBL" id="JAAWWB010000015">
    <property type="protein sequence ID" value="KAG6766162.1"/>
    <property type="molecule type" value="Genomic_DNA"/>
</dbReference>